<dbReference type="Gene3D" id="6.10.250.1290">
    <property type="match status" value="1"/>
</dbReference>
<dbReference type="Gene3D" id="2.60.200.20">
    <property type="match status" value="1"/>
</dbReference>
<dbReference type="CDD" id="cd22674">
    <property type="entry name" value="FHA_PPP1R8"/>
    <property type="match status" value="1"/>
</dbReference>
<dbReference type="SMART" id="SM00240">
    <property type="entry name" value="FHA"/>
    <property type="match status" value="1"/>
</dbReference>
<accession>A0A813VTC4</accession>
<dbReference type="InterPro" id="IPR000253">
    <property type="entry name" value="FHA_dom"/>
</dbReference>
<feature type="region of interest" description="Disordered" evidence="1">
    <location>
        <begin position="137"/>
        <end position="162"/>
    </location>
</feature>
<dbReference type="AlphaFoldDB" id="A0A813VTC4"/>
<keyword evidence="4" id="KW-1185">Reference proteome</keyword>
<dbReference type="Proteomes" id="UP000663879">
    <property type="component" value="Unassembled WGS sequence"/>
</dbReference>
<feature type="domain" description="FHA" evidence="2">
    <location>
        <begin position="54"/>
        <end position="106"/>
    </location>
</feature>
<comment type="caution">
    <text evidence="3">The sequence shown here is derived from an EMBL/GenBank/DDBJ whole genome shotgun (WGS) entry which is preliminary data.</text>
</comment>
<feature type="compositionally biased region" description="Basic and acidic residues" evidence="1">
    <location>
        <begin position="338"/>
        <end position="347"/>
    </location>
</feature>
<evidence type="ECO:0000256" key="1">
    <source>
        <dbReference type="SAM" id="MobiDB-lite"/>
    </source>
</evidence>
<evidence type="ECO:0000259" key="2">
    <source>
        <dbReference type="PROSITE" id="PS50006"/>
    </source>
</evidence>
<feature type="region of interest" description="Disordered" evidence="1">
    <location>
        <begin position="338"/>
        <end position="391"/>
    </location>
</feature>
<dbReference type="FunFam" id="2.60.200.20:FF:000019">
    <property type="entry name" value="Nuclear inhibitor of protein phosphatase"/>
    <property type="match status" value="1"/>
</dbReference>
<sequence>MTSKTNSSNKSQNEVINGFQVPKWASKPPAGLHLDVMKEGKMIQKLMIDEKKCYFFGRNKDTCDFVVDHASCSRCHAVLVWHKDLNRSFLVDLNSTHGTFIGSLRLEPNKPQQVFVDSELRFGASTRSYIIREKPQNNKNFPSILNNSNQSETEDKDDSFSQSLTLPETEAELDNLTEFNTAHNKRISQLVDITSNSTLPTNIPGIGPVMVKKKKKSVSFNEEEDVINPEDIDPSIGRFRNLVQTTIVIPKKKRPAPVETKEISEKKFRNSFELKEESTSNDRDYTLYEEHEEYNTIGFKCLNSAPDVEAYSSNEPSFLQRQQQKYADEMRHQYESNHFEHDNESHDGKKKYAKESWPGRHPAPNAPTLSTPISPNHKSSNSQMPSKRLII</sequence>
<evidence type="ECO:0000313" key="3">
    <source>
        <dbReference type="EMBL" id="CAF0847861.1"/>
    </source>
</evidence>
<dbReference type="SUPFAM" id="SSF49879">
    <property type="entry name" value="SMAD/FHA domain"/>
    <property type="match status" value="1"/>
</dbReference>
<name>A0A813VTC4_9BILA</name>
<dbReference type="OrthoDB" id="4096268at2759"/>
<feature type="compositionally biased region" description="Polar residues" evidence="1">
    <location>
        <begin position="367"/>
        <end position="385"/>
    </location>
</feature>
<dbReference type="InterPro" id="IPR050923">
    <property type="entry name" value="Cell_Proc_Reg/RNA_Proc"/>
</dbReference>
<organism evidence="3 4">
    <name type="scientific">Brachionus calyciflorus</name>
    <dbReference type="NCBI Taxonomy" id="104777"/>
    <lineage>
        <taxon>Eukaryota</taxon>
        <taxon>Metazoa</taxon>
        <taxon>Spiralia</taxon>
        <taxon>Gnathifera</taxon>
        <taxon>Rotifera</taxon>
        <taxon>Eurotatoria</taxon>
        <taxon>Monogononta</taxon>
        <taxon>Pseudotrocha</taxon>
        <taxon>Ploima</taxon>
        <taxon>Brachionidae</taxon>
        <taxon>Brachionus</taxon>
    </lineage>
</organism>
<evidence type="ECO:0000313" key="4">
    <source>
        <dbReference type="Proteomes" id="UP000663879"/>
    </source>
</evidence>
<feature type="compositionally biased region" description="Polar residues" evidence="1">
    <location>
        <begin position="137"/>
        <end position="151"/>
    </location>
</feature>
<reference evidence="3" key="1">
    <citation type="submission" date="2021-02" db="EMBL/GenBank/DDBJ databases">
        <authorList>
            <person name="Nowell W R."/>
        </authorList>
    </citation>
    <scope>NUCLEOTIDE SEQUENCE</scope>
    <source>
        <strain evidence="3">Ploen Becks lab</strain>
    </source>
</reference>
<dbReference type="Pfam" id="PF00498">
    <property type="entry name" value="FHA"/>
    <property type="match status" value="1"/>
</dbReference>
<gene>
    <name evidence="3" type="ORF">OXX778_LOCUS8792</name>
</gene>
<dbReference type="EMBL" id="CAJNOC010001242">
    <property type="protein sequence ID" value="CAF0847861.1"/>
    <property type="molecule type" value="Genomic_DNA"/>
</dbReference>
<dbReference type="InterPro" id="IPR008984">
    <property type="entry name" value="SMAD_FHA_dom_sf"/>
</dbReference>
<proteinExistence type="predicted"/>
<protein>
    <recommendedName>
        <fullName evidence="2">FHA domain-containing protein</fullName>
    </recommendedName>
</protein>
<dbReference type="PROSITE" id="PS50006">
    <property type="entry name" value="FHA_DOMAIN"/>
    <property type="match status" value="1"/>
</dbReference>
<dbReference type="PANTHER" id="PTHR23308">
    <property type="entry name" value="NUCLEAR INHIBITOR OF PROTEIN PHOSPHATASE-1"/>
    <property type="match status" value="1"/>
</dbReference>